<dbReference type="Gene3D" id="3.90.1300.10">
    <property type="entry name" value="Amidase signature (AS) domain"/>
    <property type="match status" value="1"/>
</dbReference>
<dbReference type="PANTHER" id="PTHR11895">
    <property type="entry name" value="TRANSAMIDASE"/>
    <property type="match status" value="1"/>
</dbReference>
<dbReference type="InterPro" id="IPR020556">
    <property type="entry name" value="Amidase_CS"/>
</dbReference>
<feature type="region of interest" description="Disordered" evidence="2">
    <location>
        <begin position="125"/>
        <end position="155"/>
    </location>
</feature>
<evidence type="ECO:0000313" key="4">
    <source>
        <dbReference type="EMBL" id="GAA3664671.1"/>
    </source>
</evidence>
<dbReference type="EMBL" id="BAAAYV010000017">
    <property type="protein sequence ID" value="GAA3664671.1"/>
    <property type="molecule type" value="Genomic_DNA"/>
</dbReference>
<protein>
    <submittedName>
        <fullName evidence="4">Amidase</fullName>
    </submittedName>
</protein>
<feature type="region of interest" description="Disordered" evidence="2">
    <location>
        <begin position="455"/>
        <end position="480"/>
    </location>
</feature>
<accession>A0ABP7BNS2</accession>
<dbReference type="InterPro" id="IPR023631">
    <property type="entry name" value="Amidase_dom"/>
</dbReference>
<dbReference type="SUPFAM" id="SSF75304">
    <property type="entry name" value="Amidase signature (AS) enzymes"/>
    <property type="match status" value="1"/>
</dbReference>
<evidence type="ECO:0000259" key="3">
    <source>
        <dbReference type="Pfam" id="PF01425"/>
    </source>
</evidence>
<keyword evidence="5" id="KW-1185">Reference proteome</keyword>
<dbReference type="PANTHER" id="PTHR11895:SF7">
    <property type="entry name" value="GLUTAMYL-TRNA(GLN) AMIDOTRANSFERASE SUBUNIT A, MITOCHONDRIAL"/>
    <property type="match status" value="1"/>
</dbReference>
<name>A0ABP7BNS2_9MICO</name>
<evidence type="ECO:0000313" key="5">
    <source>
        <dbReference type="Proteomes" id="UP001410795"/>
    </source>
</evidence>
<dbReference type="PROSITE" id="PS00571">
    <property type="entry name" value="AMIDASES"/>
    <property type="match status" value="1"/>
</dbReference>
<sequence>MTALHELTLRALAAALRAGEVTPVEAAAHFLGRIAAQDGLGAFAEVTGEAALRRAAALGAPPADAPPLWGVPLADKDLTARAGVPTRYGSRLNVDHVPARSDPMALALDAAGAISLGKTSTPEFGLTGFTETRIGPPARDPWDPRDGAGGSSGGAAAAVSAGLLPAAPASDGGGSIRIPAATVGVVGLKPSRGQVPAGAGMESPDGLAVAGPIARSADDAALLLDALIGTPGTLPYATRAPGEGPFAEAARAETGGLRIGVTTASPWQETLEVELDADARAAVLGAASALGAEHHVTPFEWRPAPYADMFMTLWAASAARIPVPDERLDDVEPITAWLIRSGRALTAERLLGGYAAARSFERLTIEAFARFDAVLTPALALPPRPIGWFAQDDPESSFVRQCLYAPYSSFVNVAGLPAITVPVASAENGHPVSVQLVGRPGGEAAVLGLAAQLERARGPLPRPPEPGQKRRTESAPGRIG</sequence>
<proteinExistence type="inferred from homology"/>
<evidence type="ECO:0000256" key="1">
    <source>
        <dbReference type="ARBA" id="ARBA00009199"/>
    </source>
</evidence>
<dbReference type="InterPro" id="IPR000120">
    <property type="entry name" value="Amidase"/>
</dbReference>
<comment type="caution">
    <text evidence="4">The sequence shown here is derived from an EMBL/GenBank/DDBJ whole genome shotgun (WGS) entry which is preliminary data.</text>
</comment>
<dbReference type="InterPro" id="IPR036928">
    <property type="entry name" value="AS_sf"/>
</dbReference>
<dbReference type="RefSeq" id="WP_221860093.1">
    <property type="nucleotide sequence ID" value="NZ_BAAAYV010000017.1"/>
</dbReference>
<reference evidence="5" key="1">
    <citation type="journal article" date="2019" name="Int. J. Syst. Evol. Microbiol.">
        <title>The Global Catalogue of Microorganisms (GCM) 10K type strain sequencing project: providing services to taxonomists for standard genome sequencing and annotation.</title>
        <authorList>
            <consortium name="The Broad Institute Genomics Platform"/>
            <consortium name="The Broad Institute Genome Sequencing Center for Infectious Disease"/>
            <person name="Wu L."/>
            <person name="Ma J."/>
        </authorList>
    </citation>
    <scope>NUCLEOTIDE SEQUENCE [LARGE SCALE GENOMIC DNA]</scope>
    <source>
        <strain evidence="5">JCM 16546</strain>
    </source>
</reference>
<dbReference type="Proteomes" id="UP001410795">
    <property type="component" value="Unassembled WGS sequence"/>
</dbReference>
<feature type="domain" description="Amidase" evidence="3">
    <location>
        <begin position="28"/>
        <end position="447"/>
    </location>
</feature>
<gene>
    <name evidence="4" type="ORF">GCM10022202_28420</name>
</gene>
<evidence type="ECO:0000256" key="2">
    <source>
        <dbReference type="SAM" id="MobiDB-lite"/>
    </source>
</evidence>
<comment type="similarity">
    <text evidence="1">Belongs to the amidase family.</text>
</comment>
<organism evidence="4 5">
    <name type="scientific">Microbacterium marinilacus</name>
    <dbReference type="NCBI Taxonomy" id="415209"/>
    <lineage>
        <taxon>Bacteria</taxon>
        <taxon>Bacillati</taxon>
        <taxon>Actinomycetota</taxon>
        <taxon>Actinomycetes</taxon>
        <taxon>Micrococcales</taxon>
        <taxon>Microbacteriaceae</taxon>
        <taxon>Microbacterium</taxon>
    </lineage>
</organism>
<dbReference type="Pfam" id="PF01425">
    <property type="entry name" value="Amidase"/>
    <property type="match status" value="1"/>
</dbReference>